<proteinExistence type="inferred from homology"/>
<evidence type="ECO:0000259" key="11">
    <source>
        <dbReference type="SMART" id="SM00382"/>
    </source>
</evidence>
<dbReference type="InterPro" id="IPR049555">
    <property type="entry name" value="GDT1-like_CS"/>
</dbReference>
<dbReference type="Pfam" id="PF00004">
    <property type="entry name" value="AAA"/>
    <property type="match status" value="1"/>
</dbReference>
<evidence type="ECO:0000256" key="1">
    <source>
        <dbReference type="ARBA" id="ARBA00004141"/>
    </source>
</evidence>
<dbReference type="PROSITE" id="PS01214">
    <property type="entry name" value="UPF0016"/>
    <property type="match status" value="1"/>
</dbReference>
<keyword evidence="7 10" id="KW-1133">Transmembrane helix</keyword>
<keyword evidence="13" id="KW-1185">Reference proteome</keyword>
<name>A0A6C1DM79_SACPS</name>
<dbReference type="EMBL" id="CP048984">
    <property type="protein sequence ID" value="QID78182.1"/>
    <property type="molecule type" value="Genomic_DNA"/>
</dbReference>
<dbReference type="CDD" id="cd19508">
    <property type="entry name" value="RecA-like_Pch2-like"/>
    <property type="match status" value="1"/>
</dbReference>
<dbReference type="AlphaFoldDB" id="A0A6C1DM79"/>
<evidence type="ECO:0000313" key="12">
    <source>
        <dbReference type="EMBL" id="QID78182.1"/>
    </source>
</evidence>
<feature type="transmembrane region" description="Helical" evidence="10">
    <location>
        <begin position="619"/>
        <end position="639"/>
    </location>
</feature>
<comment type="similarity">
    <text evidence="3">Belongs to the GDT1 family.</text>
</comment>
<evidence type="ECO:0000256" key="6">
    <source>
        <dbReference type="ARBA" id="ARBA00022840"/>
    </source>
</evidence>
<reference evidence="12 13" key="1">
    <citation type="journal article" date="2019" name="BMC Genomics">
        <title>Chromosome level assembly and comparative genome analysis confirm lager-brewing yeasts originated from a single hybridization.</title>
        <authorList>
            <person name="Salazar A.N."/>
            <person name="Gorter de Vries A.R."/>
            <person name="van den Broek M."/>
            <person name="Brouwers N."/>
            <person name="de la Torre Cortes P."/>
            <person name="Kuijpers N.G.A."/>
            <person name="Daran J.G."/>
            <person name="Abeel T."/>
        </authorList>
    </citation>
    <scope>NUCLEOTIDE SEQUENCE [LARGE SCALE GENOMIC DNA]</scope>
    <source>
        <strain evidence="12 13">CBS 1483</strain>
    </source>
</reference>
<evidence type="ECO:0000256" key="3">
    <source>
        <dbReference type="ARBA" id="ARBA00009190"/>
    </source>
</evidence>
<dbReference type="GO" id="GO:0051598">
    <property type="term" value="P:meiotic recombination checkpoint signaling"/>
    <property type="evidence" value="ECO:0007669"/>
    <property type="project" value="TreeGrafter"/>
</dbReference>
<dbReference type="SUPFAM" id="SSF52540">
    <property type="entry name" value="P-loop containing nucleoside triphosphate hydrolases"/>
    <property type="match status" value="2"/>
</dbReference>
<dbReference type="GO" id="GO:0007131">
    <property type="term" value="P:reciprocal meiotic recombination"/>
    <property type="evidence" value="ECO:0007669"/>
    <property type="project" value="TreeGrafter"/>
</dbReference>
<evidence type="ECO:0000256" key="7">
    <source>
        <dbReference type="ARBA" id="ARBA00022989"/>
    </source>
</evidence>
<feature type="transmembrane region" description="Helical" evidence="10">
    <location>
        <begin position="646"/>
        <end position="666"/>
    </location>
</feature>
<comment type="subcellular location">
    <subcellularLocation>
        <location evidence="1">Membrane</location>
        <topology evidence="1">Multi-pass membrane protein</topology>
    </subcellularLocation>
</comment>
<dbReference type="InterPro" id="IPR003593">
    <property type="entry name" value="AAA+_ATPase"/>
</dbReference>
<accession>A0A6C1DM79</accession>
<dbReference type="GO" id="GO:0016887">
    <property type="term" value="F:ATP hydrolysis activity"/>
    <property type="evidence" value="ECO:0007669"/>
    <property type="project" value="InterPro"/>
</dbReference>
<dbReference type="OrthoDB" id="5925at2759"/>
<keyword evidence="8 10" id="KW-0472">Membrane</keyword>
<feature type="domain" description="AAA+ ATPase" evidence="11">
    <location>
        <begin position="306"/>
        <end position="469"/>
    </location>
</feature>
<evidence type="ECO:0000256" key="10">
    <source>
        <dbReference type="SAM" id="Phobius"/>
    </source>
</evidence>
<dbReference type="GO" id="GO:0046873">
    <property type="term" value="F:metal ion transmembrane transporter activity"/>
    <property type="evidence" value="ECO:0007669"/>
    <property type="project" value="InterPro"/>
</dbReference>
<dbReference type="SMART" id="SM00382">
    <property type="entry name" value="AAA"/>
    <property type="match status" value="1"/>
</dbReference>
<feature type="transmembrane region" description="Helical" evidence="10">
    <location>
        <begin position="830"/>
        <end position="850"/>
    </location>
</feature>
<keyword evidence="4 10" id="KW-0812">Transmembrane</keyword>
<dbReference type="FunFam" id="3.40.50.300:FF:001494">
    <property type="entry name" value="Pachytene checkpoint component Pch2"/>
    <property type="match status" value="1"/>
</dbReference>
<dbReference type="InterPro" id="IPR001727">
    <property type="entry name" value="GDT1-like"/>
</dbReference>
<protein>
    <submittedName>
        <fullName evidence="12">Nucleolar component of the pachytene checkpoint</fullName>
    </submittedName>
</protein>
<dbReference type="PANTHER" id="PTHR45991:SF1">
    <property type="entry name" value="PACHYTENE CHECKPOINT PROTEIN 2 HOMOLOG"/>
    <property type="match status" value="1"/>
</dbReference>
<evidence type="ECO:0000256" key="2">
    <source>
        <dbReference type="ARBA" id="ARBA00007271"/>
    </source>
</evidence>
<dbReference type="GO" id="GO:0005694">
    <property type="term" value="C:chromosome"/>
    <property type="evidence" value="ECO:0007669"/>
    <property type="project" value="TreeGrafter"/>
</dbReference>
<evidence type="ECO:0000313" key="13">
    <source>
        <dbReference type="Proteomes" id="UP000501346"/>
    </source>
</evidence>
<keyword evidence="9" id="KW-0469">Meiosis</keyword>
<dbReference type="GO" id="GO:0016020">
    <property type="term" value="C:membrane"/>
    <property type="evidence" value="ECO:0007669"/>
    <property type="project" value="UniProtKB-SubCell"/>
</dbReference>
<gene>
    <name evidence="12" type="primary">PCH2_1</name>
    <name evidence="12" type="ORF">GRS66_000385</name>
</gene>
<dbReference type="GO" id="GO:0005524">
    <property type="term" value="F:ATP binding"/>
    <property type="evidence" value="ECO:0007669"/>
    <property type="project" value="UniProtKB-KW"/>
</dbReference>
<evidence type="ECO:0000256" key="9">
    <source>
        <dbReference type="ARBA" id="ARBA00023254"/>
    </source>
</evidence>
<dbReference type="PANTHER" id="PTHR45991">
    <property type="entry name" value="PACHYTENE CHECKPOINT PROTEIN 2"/>
    <property type="match status" value="1"/>
</dbReference>
<organism evidence="12 13">
    <name type="scientific">Saccharomyces pastorianus</name>
    <name type="common">Lager yeast</name>
    <name type="synonym">Saccharomyces cerevisiae x Saccharomyces eubayanus</name>
    <dbReference type="NCBI Taxonomy" id="27292"/>
    <lineage>
        <taxon>Eukaryota</taxon>
        <taxon>Fungi</taxon>
        <taxon>Dikarya</taxon>
        <taxon>Ascomycota</taxon>
        <taxon>Saccharomycotina</taxon>
        <taxon>Saccharomycetes</taxon>
        <taxon>Saccharomycetales</taxon>
        <taxon>Saccharomycetaceae</taxon>
        <taxon>Saccharomyces</taxon>
    </lineage>
</organism>
<dbReference type="GO" id="GO:0005634">
    <property type="term" value="C:nucleus"/>
    <property type="evidence" value="ECO:0007669"/>
    <property type="project" value="TreeGrafter"/>
</dbReference>
<evidence type="ECO:0000256" key="8">
    <source>
        <dbReference type="ARBA" id="ARBA00023136"/>
    </source>
</evidence>
<dbReference type="InterPro" id="IPR003959">
    <property type="entry name" value="ATPase_AAA_core"/>
</dbReference>
<keyword evidence="5" id="KW-0547">Nucleotide-binding</keyword>
<dbReference type="InterPro" id="IPR044539">
    <property type="entry name" value="Pch2-like"/>
</dbReference>
<feature type="transmembrane region" description="Helical" evidence="10">
    <location>
        <begin position="758"/>
        <end position="776"/>
    </location>
</feature>
<feature type="transmembrane region" description="Helical" evidence="10">
    <location>
        <begin position="796"/>
        <end position="818"/>
    </location>
</feature>
<feature type="transmembrane region" description="Helical" evidence="10">
    <location>
        <begin position="678"/>
        <end position="695"/>
    </location>
</feature>
<evidence type="ECO:0000256" key="5">
    <source>
        <dbReference type="ARBA" id="ARBA00022741"/>
    </source>
</evidence>
<dbReference type="Proteomes" id="UP000501346">
    <property type="component" value="Chromosome ScII"/>
</dbReference>
<evidence type="ECO:0000256" key="4">
    <source>
        <dbReference type="ARBA" id="ARBA00022692"/>
    </source>
</evidence>
<dbReference type="InterPro" id="IPR027417">
    <property type="entry name" value="P-loop_NTPase"/>
</dbReference>
<dbReference type="GO" id="GO:0006816">
    <property type="term" value="P:calcium ion transport"/>
    <property type="evidence" value="ECO:0007669"/>
    <property type="project" value="UniProtKB-ARBA"/>
</dbReference>
<dbReference type="Pfam" id="PF01169">
    <property type="entry name" value="GDT1"/>
    <property type="match status" value="2"/>
</dbReference>
<keyword evidence="6" id="KW-0067">ATP-binding</keyword>
<sequence>MSYIVDLQVRGSSLRVIKCMFREDEQISSLHSGSDSKQNSNKKLGEFLNLLKAVVKRKLESFPKDRLKTSIITGQELMREGQGSIEIKDPPTEAQQHLIRSLAKVLLHQLSSINDKVNTVNEGQDNLFLSLFVKKISIEQQSTSHVPIKLNFHEKINLGQHIDSILDSEETNESDTYHVGSADEFIIYPFCCLEEQGELKNGSILSTEFDKIDLELDEDDGFEGETLNNCINSVGNFDIPLSKQTLNLVNISYLPGTTFEGQWESLYFGNNIKERLYSYATISLKIARFKQTGDSNQEDITTLITNNKLLLVHGPPGTGKTTLCKALCQKLSVRREFSDGSDTIDTNYKGIIIELSCARIFSKWFGESSKNISIVFKDIEELLKVNEGRGIFICLLIDEVEAIASSRTNLSSRNESTDGIRVVNTLLTQLDRLKKYHNFLALATSNLLDSLDDAFVDRADGVFYIGNPTAEGILHILKVCIEEMITSGIILFHATSTGIKFFNKYQDILRKIAIKCSTVDISGRTIRKLPLMCLSEYFRTFPNQKVLQSCLWSLYKAKVRFYKARYKYEAIEYSMGNMIKKASLIALLPLLTAAATAATDAETSMESGSSSHLKSFLMSVSMIGLSEIGDKTFLIAALMAMRHKRLLVFSAAAISLAIMTILSGVVGHSAVAFLSERYTAFFAGILFLVFGYKLTMEGLEMSKDAGVEEEMAEVEEEIAIKDMNQDMDDVEKGGDTAYDKQLKNASIGKKIVHRIRELASFMFSPVWVQIFLMVFLGELGDRSQISIIAMATDSDYWYVIAGAVIGHAICSGLAVVGGKLLATRISIRTITLASSLLFFIFALMYIYQAFTTQD</sequence>
<comment type="similarity">
    <text evidence="2">Belongs to the AAA ATPase family. PCH2 subfamily.</text>
</comment>
<dbReference type="Gene3D" id="3.40.50.300">
    <property type="entry name" value="P-loop containing nucleotide triphosphate hydrolases"/>
    <property type="match status" value="1"/>
</dbReference>